<dbReference type="EMBL" id="JAGJCB010000004">
    <property type="protein sequence ID" value="MBP0903562.1"/>
    <property type="molecule type" value="Genomic_DNA"/>
</dbReference>
<dbReference type="PROSITE" id="PS50943">
    <property type="entry name" value="HTH_CROC1"/>
    <property type="match status" value="1"/>
</dbReference>
<proteinExistence type="predicted"/>
<dbReference type="SMART" id="SM00530">
    <property type="entry name" value="HTH_XRE"/>
    <property type="match status" value="1"/>
</dbReference>
<evidence type="ECO:0000313" key="3">
    <source>
        <dbReference type="Proteomes" id="UP000670776"/>
    </source>
</evidence>
<dbReference type="RefSeq" id="WP_209653896.1">
    <property type="nucleotide sequence ID" value="NZ_JAGJCB010000004.1"/>
</dbReference>
<evidence type="ECO:0000259" key="1">
    <source>
        <dbReference type="PROSITE" id="PS50943"/>
    </source>
</evidence>
<dbReference type="Gene3D" id="1.10.260.40">
    <property type="entry name" value="lambda repressor-like DNA-binding domains"/>
    <property type="match status" value="1"/>
</dbReference>
<keyword evidence="3" id="KW-1185">Reference proteome</keyword>
<gene>
    <name evidence="2" type="ORF">J8H85_06955</name>
</gene>
<dbReference type="InterPro" id="IPR010982">
    <property type="entry name" value="Lambda_DNA-bd_dom_sf"/>
</dbReference>
<reference evidence="2 3" key="1">
    <citation type="submission" date="2021-04" db="EMBL/GenBank/DDBJ databases">
        <title>Mariniflexile gromovii gen. nov., sp. nov., a gliding bacterium isolated from the sea urchin Strongylocentrotus intermedius.</title>
        <authorList>
            <person name="Ko S."/>
            <person name="Le V."/>
            <person name="Ahn C.-Y."/>
            <person name="Oh H.-M."/>
        </authorList>
    </citation>
    <scope>NUCLEOTIDE SEQUENCE [LARGE SCALE GENOMIC DNA]</scope>
    <source>
        <strain evidence="2 3">KCTC 12570</strain>
    </source>
</reference>
<dbReference type="Proteomes" id="UP000670776">
    <property type="component" value="Unassembled WGS sequence"/>
</dbReference>
<name>A0ABS4BSN1_9FLAO</name>
<dbReference type="CDD" id="cd00093">
    <property type="entry name" value="HTH_XRE"/>
    <property type="match status" value="1"/>
</dbReference>
<accession>A0ABS4BSN1</accession>
<comment type="caution">
    <text evidence="2">The sequence shown here is derived from an EMBL/GenBank/DDBJ whole genome shotgun (WGS) entry which is preliminary data.</text>
</comment>
<evidence type="ECO:0000313" key="2">
    <source>
        <dbReference type="EMBL" id="MBP0903562.1"/>
    </source>
</evidence>
<organism evidence="2 3">
    <name type="scientific">Mariniflexile gromovii</name>
    <dbReference type="NCBI Taxonomy" id="362523"/>
    <lineage>
        <taxon>Bacteria</taxon>
        <taxon>Pseudomonadati</taxon>
        <taxon>Bacteroidota</taxon>
        <taxon>Flavobacteriia</taxon>
        <taxon>Flavobacteriales</taxon>
        <taxon>Flavobacteriaceae</taxon>
        <taxon>Mariniflexile</taxon>
    </lineage>
</organism>
<protein>
    <submittedName>
        <fullName evidence="2">Helix-turn-helix transcriptional regulator</fullName>
    </submittedName>
</protein>
<feature type="domain" description="HTH cro/C1-type" evidence="1">
    <location>
        <begin position="17"/>
        <end position="68"/>
    </location>
</feature>
<sequence length="70" mass="8433">MENLSKEEVLLQLAKRVKELRLKKGVSQQNAYNDTSIHFARIEQGKRDISYFTLYKISKYFDIELRDFFK</sequence>
<dbReference type="SUPFAM" id="SSF47413">
    <property type="entry name" value="lambda repressor-like DNA-binding domains"/>
    <property type="match status" value="1"/>
</dbReference>
<dbReference type="InterPro" id="IPR001387">
    <property type="entry name" value="Cro/C1-type_HTH"/>
</dbReference>